<protein>
    <submittedName>
        <fullName evidence="2">Oxidoreductase</fullName>
    </submittedName>
</protein>
<gene>
    <name evidence="2" type="ORF">FVW20_13430</name>
</gene>
<keyword evidence="1" id="KW-1133">Transmembrane helix</keyword>
<evidence type="ECO:0000313" key="2">
    <source>
        <dbReference type="EMBL" id="MBG3877981.1"/>
    </source>
</evidence>
<feature type="transmembrane region" description="Helical" evidence="1">
    <location>
        <begin position="12"/>
        <end position="31"/>
    </location>
</feature>
<evidence type="ECO:0000256" key="1">
    <source>
        <dbReference type="SAM" id="Phobius"/>
    </source>
</evidence>
<feature type="transmembrane region" description="Helical" evidence="1">
    <location>
        <begin position="146"/>
        <end position="170"/>
    </location>
</feature>
<reference evidence="2 3" key="1">
    <citation type="submission" date="2019-08" db="EMBL/GenBank/DDBJ databases">
        <authorList>
            <person name="Luo N."/>
        </authorList>
    </citation>
    <scope>NUCLEOTIDE SEQUENCE [LARGE SCALE GENOMIC DNA]</scope>
    <source>
        <strain evidence="2 3">NCIMB 9442</strain>
    </source>
</reference>
<name>A0ABS0J7R5_9BACT</name>
<feature type="transmembrane region" description="Helical" evidence="1">
    <location>
        <begin position="43"/>
        <end position="63"/>
    </location>
</feature>
<organism evidence="2 3">
    <name type="scientific">Nitratidesulfovibrio oxamicus</name>
    <dbReference type="NCBI Taxonomy" id="32016"/>
    <lineage>
        <taxon>Bacteria</taxon>
        <taxon>Pseudomonadati</taxon>
        <taxon>Thermodesulfobacteriota</taxon>
        <taxon>Desulfovibrionia</taxon>
        <taxon>Desulfovibrionales</taxon>
        <taxon>Desulfovibrionaceae</taxon>
        <taxon>Nitratidesulfovibrio</taxon>
    </lineage>
</organism>
<dbReference type="Proteomes" id="UP001194469">
    <property type="component" value="Unassembled WGS sequence"/>
</dbReference>
<comment type="caution">
    <text evidence="2">The sequence shown here is derived from an EMBL/GenBank/DDBJ whole genome shotgun (WGS) entry which is preliminary data.</text>
</comment>
<proteinExistence type="predicted"/>
<dbReference type="EMBL" id="VRYY01000433">
    <property type="protein sequence ID" value="MBG3877981.1"/>
    <property type="molecule type" value="Genomic_DNA"/>
</dbReference>
<keyword evidence="1" id="KW-0472">Membrane</keyword>
<sequence length="242" mass="24650">MTTAPPVAELPFLAMLGALLLLGGAVSALAARRRPFTMLGLMFLSDIGLMILGLGLGGGAGLVGGTTQLIYQLAARCLALFTLARLARTAGSPRLDDLRGIRAALPLTGLFFGFAMFAGMGLSVFLVPDGRAFILHAALAAGHWGYAVAVALAGMALAAATVLSVQAICLESGQWRESAHVLHAPSATFHVLAGLFAVFIAAFGLAGHTVTALVADALGVAHDALPAFGARWHPAALVPYAG</sequence>
<keyword evidence="3" id="KW-1185">Reference proteome</keyword>
<feature type="transmembrane region" description="Helical" evidence="1">
    <location>
        <begin position="107"/>
        <end position="126"/>
    </location>
</feature>
<feature type="transmembrane region" description="Helical" evidence="1">
    <location>
        <begin position="191"/>
        <end position="215"/>
    </location>
</feature>
<feature type="non-terminal residue" evidence="2">
    <location>
        <position position="242"/>
    </location>
</feature>
<keyword evidence="1" id="KW-0812">Transmembrane</keyword>
<feature type="transmembrane region" description="Helical" evidence="1">
    <location>
        <begin position="69"/>
        <end position="87"/>
    </location>
</feature>
<evidence type="ECO:0000313" key="3">
    <source>
        <dbReference type="Proteomes" id="UP001194469"/>
    </source>
</evidence>
<accession>A0ABS0J7R5</accession>